<comment type="caution">
    <text evidence="2">The sequence shown here is derived from an EMBL/GenBank/DDBJ whole genome shotgun (WGS) entry which is preliminary data.</text>
</comment>
<feature type="region of interest" description="Disordered" evidence="1">
    <location>
        <begin position="1"/>
        <end position="24"/>
    </location>
</feature>
<protein>
    <submittedName>
        <fullName evidence="2">Uncharacterized protein</fullName>
    </submittedName>
</protein>
<gene>
    <name evidence="2" type="ORF">WJX75_007592</name>
</gene>
<proteinExistence type="predicted"/>
<keyword evidence="3" id="KW-1185">Reference proteome</keyword>
<feature type="compositionally biased region" description="Polar residues" evidence="1">
    <location>
        <begin position="78"/>
        <end position="99"/>
    </location>
</feature>
<organism evidence="2 3">
    <name type="scientific">Coccomyxa subellipsoidea</name>
    <dbReference type="NCBI Taxonomy" id="248742"/>
    <lineage>
        <taxon>Eukaryota</taxon>
        <taxon>Viridiplantae</taxon>
        <taxon>Chlorophyta</taxon>
        <taxon>core chlorophytes</taxon>
        <taxon>Trebouxiophyceae</taxon>
        <taxon>Trebouxiophyceae incertae sedis</taxon>
        <taxon>Coccomyxaceae</taxon>
        <taxon>Coccomyxa</taxon>
    </lineage>
</organism>
<dbReference type="EMBL" id="JALJOT010000010">
    <property type="protein sequence ID" value="KAK9906767.1"/>
    <property type="molecule type" value="Genomic_DNA"/>
</dbReference>
<sequence length="127" mass="13605">MKMNMKDIMQPSKGTPNEGLSHKTGKTGVAVLKSAMCNKENVDFNGPPRQAVGALLSAVQASLVDLKHEVAAAKTLSDTATTVLQSSKNKPQDQHSISTPDKLEGHNQQLCTWLVMGVRSSETAITF</sequence>
<evidence type="ECO:0000256" key="1">
    <source>
        <dbReference type="SAM" id="MobiDB-lite"/>
    </source>
</evidence>
<evidence type="ECO:0000313" key="2">
    <source>
        <dbReference type="EMBL" id="KAK9906767.1"/>
    </source>
</evidence>
<feature type="region of interest" description="Disordered" evidence="1">
    <location>
        <begin position="78"/>
        <end position="103"/>
    </location>
</feature>
<evidence type="ECO:0000313" key="3">
    <source>
        <dbReference type="Proteomes" id="UP001491310"/>
    </source>
</evidence>
<reference evidence="2 3" key="1">
    <citation type="journal article" date="2024" name="Nat. Commun.">
        <title>Phylogenomics reveals the evolutionary origins of lichenization in chlorophyte algae.</title>
        <authorList>
            <person name="Puginier C."/>
            <person name="Libourel C."/>
            <person name="Otte J."/>
            <person name="Skaloud P."/>
            <person name="Haon M."/>
            <person name="Grisel S."/>
            <person name="Petersen M."/>
            <person name="Berrin J.G."/>
            <person name="Delaux P.M."/>
            <person name="Dal Grande F."/>
            <person name="Keller J."/>
        </authorList>
    </citation>
    <scope>NUCLEOTIDE SEQUENCE [LARGE SCALE GENOMIC DNA]</scope>
    <source>
        <strain evidence="2 3">SAG 216-7</strain>
    </source>
</reference>
<accession>A0ABR2YJP7</accession>
<name>A0ABR2YJP7_9CHLO</name>
<dbReference type="Proteomes" id="UP001491310">
    <property type="component" value="Unassembled WGS sequence"/>
</dbReference>